<gene>
    <name evidence="2" type="ORF">D6D19_06629</name>
</gene>
<evidence type="ECO:0000313" key="3">
    <source>
        <dbReference type="Proteomes" id="UP000308802"/>
    </source>
</evidence>
<feature type="domain" description="BTB" evidence="1">
    <location>
        <begin position="47"/>
        <end position="117"/>
    </location>
</feature>
<dbReference type="EMBL" id="QZAO01000237">
    <property type="protein sequence ID" value="THW72292.1"/>
    <property type="molecule type" value="Genomic_DNA"/>
</dbReference>
<evidence type="ECO:0000259" key="1">
    <source>
        <dbReference type="PROSITE" id="PS50097"/>
    </source>
</evidence>
<dbReference type="PANTHER" id="PTHR47843">
    <property type="entry name" value="BTB DOMAIN-CONTAINING PROTEIN-RELATED"/>
    <property type="match status" value="1"/>
</dbReference>
<dbReference type="PROSITE" id="PS50097">
    <property type="entry name" value="BTB"/>
    <property type="match status" value="1"/>
</dbReference>
<comment type="caution">
    <text evidence="2">The sequence shown here is derived from an EMBL/GenBank/DDBJ whole genome shotgun (WGS) entry which is preliminary data.</text>
</comment>
<organism evidence="2 3">
    <name type="scientific">Aureobasidium pullulans</name>
    <name type="common">Black yeast</name>
    <name type="synonym">Pullularia pullulans</name>
    <dbReference type="NCBI Taxonomy" id="5580"/>
    <lineage>
        <taxon>Eukaryota</taxon>
        <taxon>Fungi</taxon>
        <taxon>Dikarya</taxon>
        <taxon>Ascomycota</taxon>
        <taxon>Pezizomycotina</taxon>
        <taxon>Dothideomycetes</taxon>
        <taxon>Dothideomycetidae</taxon>
        <taxon>Dothideales</taxon>
        <taxon>Saccotheciaceae</taxon>
        <taxon>Aureobasidium</taxon>
    </lineage>
</organism>
<dbReference type="CDD" id="cd18186">
    <property type="entry name" value="BTB_POZ_ZBTB_KLHL-like"/>
    <property type="match status" value="1"/>
</dbReference>
<evidence type="ECO:0000313" key="2">
    <source>
        <dbReference type="EMBL" id="THW72292.1"/>
    </source>
</evidence>
<dbReference type="PANTHER" id="PTHR47843:SF5">
    <property type="entry name" value="BTB_POZ DOMAIN PROTEIN"/>
    <property type="match status" value="1"/>
</dbReference>
<accession>A0A4S9A0B4</accession>
<dbReference type="InterPro" id="IPR011333">
    <property type="entry name" value="SKP1/BTB/POZ_sf"/>
</dbReference>
<dbReference type="AlphaFoldDB" id="A0A4S9A0B4"/>
<sequence length="241" mass="27094">MTHRYLSLLDWSLIPLSRLSMSSPNTAPTANGPARYSHVLFNDATLSDVRIEYGTDQHIFGHKAIPVRQSEYFFRAFTGQFPVASSESISLRDEDDDPKAIYAMIRHLYDLPYDQSTILFPNSLNTDLMFHVNVFEAADKYDVPSLRALVVGKIPGLMKQTWSTNQEEFCKAIRRLCAPDAVVFADKSLQASAASFCSTYISTLIKNDMFVQMLEEGEPFAGRLLTAVLKGQTSPFKKSPY</sequence>
<reference evidence="2 3" key="1">
    <citation type="submission" date="2018-10" db="EMBL/GenBank/DDBJ databases">
        <title>Fifty Aureobasidium pullulans genomes reveal a recombining polyextremotolerant generalist.</title>
        <authorList>
            <person name="Gostincar C."/>
            <person name="Turk M."/>
            <person name="Zajc J."/>
            <person name="Gunde-Cimerman N."/>
        </authorList>
    </citation>
    <scope>NUCLEOTIDE SEQUENCE [LARGE SCALE GENOMIC DNA]</scope>
    <source>
        <strain evidence="2 3">EXF-10659</strain>
    </source>
</reference>
<dbReference type="InterPro" id="IPR000210">
    <property type="entry name" value="BTB/POZ_dom"/>
</dbReference>
<protein>
    <recommendedName>
        <fullName evidence="1">BTB domain-containing protein</fullName>
    </recommendedName>
</protein>
<dbReference type="Gene3D" id="3.30.710.10">
    <property type="entry name" value="Potassium Channel Kv1.1, Chain A"/>
    <property type="match status" value="1"/>
</dbReference>
<dbReference type="Proteomes" id="UP000308802">
    <property type="component" value="Unassembled WGS sequence"/>
</dbReference>
<name>A0A4S9A0B4_AURPU</name>
<dbReference type="SUPFAM" id="SSF54695">
    <property type="entry name" value="POZ domain"/>
    <property type="match status" value="1"/>
</dbReference>
<proteinExistence type="predicted"/>
<dbReference type="Pfam" id="PF00651">
    <property type="entry name" value="BTB"/>
    <property type="match status" value="1"/>
</dbReference>